<protein>
    <submittedName>
        <fullName evidence="1">Uncharacterized protein</fullName>
    </submittedName>
</protein>
<proteinExistence type="predicted"/>
<evidence type="ECO:0000313" key="1">
    <source>
        <dbReference type="EMBL" id="PNS09041.1"/>
    </source>
</evidence>
<name>A0A2K1Q222_9GAMM</name>
<dbReference type="AlphaFoldDB" id="A0A2K1Q222"/>
<reference evidence="1 2" key="1">
    <citation type="submission" date="2017-08" db="EMBL/GenBank/DDBJ databases">
        <title>Lysobacter sylvestris genome.</title>
        <authorList>
            <person name="Zhang D.-C."/>
            <person name="Albuquerque L."/>
            <person name="Franca L."/>
            <person name="Froufe H.J.C."/>
            <person name="Barroso C."/>
            <person name="Egas C."/>
            <person name="Da Costa M."/>
            <person name="Margesin R."/>
        </authorList>
    </citation>
    <scope>NUCLEOTIDE SEQUENCE [LARGE SCALE GENOMIC DNA]</scope>
    <source>
        <strain evidence="1 2">AM20-91</strain>
    </source>
</reference>
<accession>A0A2K1Q222</accession>
<organism evidence="1 2">
    <name type="scientific">Solilutibacter silvestris</name>
    <dbReference type="NCBI Taxonomy" id="1645665"/>
    <lineage>
        <taxon>Bacteria</taxon>
        <taxon>Pseudomonadati</taxon>
        <taxon>Pseudomonadota</taxon>
        <taxon>Gammaproteobacteria</taxon>
        <taxon>Lysobacterales</taxon>
        <taxon>Lysobacteraceae</taxon>
        <taxon>Solilutibacter</taxon>
    </lineage>
</organism>
<evidence type="ECO:0000313" key="2">
    <source>
        <dbReference type="Proteomes" id="UP000236220"/>
    </source>
</evidence>
<comment type="caution">
    <text evidence="1">The sequence shown here is derived from an EMBL/GenBank/DDBJ whole genome shotgun (WGS) entry which is preliminary data.</text>
</comment>
<dbReference type="EMBL" id="NPZB01000001">
    <property type="protein sequence ID" value="PNS09041.1"/>
    <property type="molecule type" value="Genomic_DNA"/>
</dbReference>
<sequence>MRGCSFVETDRQRVRMHAGGEQRFAQECRDIPRGAATQIVATNVLQPHPIGFRCGSHVRQRAQFSVGAIAGVAEDQRQAAIAAQTLRDLQQSVQAIGIVGVIEQYIDITQSPALQASGIV</sequence>
<dbReference type="Proteomes" id="UP000236220">
    <property type="component" value="Unassembled WGS sequence"/>
</dbReference>
<keyword evidence="2" id="KW-1185">Reference proteome</keyword>
<gene>
    <name evidence="1" type="ORF">Lysil_0670</name>
</gene>